<keyword evidence="6" id="KW-0597">Phosphoprotein</keyword>
<evidence type="ECO:0000256" key="1">
    <source>
        <dbReference type="ARBA" id="ARBA00004651"/>
    </source>
</evidence>
<organism evidence="23 24">
    <name type="scientific">Chelatococcus caeni</name>
    <dbReference type="NCBI Taxonomy" id="1348468"/>
    <lineage>
        <taxon>Bacteria</taxon>
        <taxon>Pseudomonadati</taxon>
        <taxon>Pseudomonadota</taxon>
        <taxon>Alphaproteobacteria</taxon>
        <taxon>Hyphomicrobiales</taxon>
        <taxon>Chelatococcaceae</taxon>
        <taxon>Chelatococcus</taxon>
    </lineage>
</organism>
<dbReference type="NCBIfam" id="TIGR00003">
    <property type="entry name" value="copper ion binding protein"/>
    <property type="match status" value="2"/>
</dbReference>
<evidence type="ECO:0000313" key="24">
    <source>
        <dbReference type="Proteomes" id="UP000577362"/>
    </source>
</evidence>
<evidence type="ECO:0000313" key="23">
    <source>
        <dbReference type="EMBL" id="MBB4019072.1"/>
    </source>
</evidence>
<reference evidence="23 24" key="1">
    <citation type="submission" date="2020-08" db="EMBL/GenBank/DDBJ databases">
        <title>Genomic Encyclopedia of Type Strains, Phase IV (KMG-IV): sequencing the most valuable type-strain genomes for metagenomic binning, comparative biology and taxonomic classification.</title>
        <authorList>
            <person name="Goeker M."/>
        </authorList>
    </citation>
    <scope>NUCLEOTIDE SEQUENCE [LARGE SCALE GENOMIC DNA]</scope>
    <source>
        <strain evidence="23 24">DSM 103737</strain>
    </source>
</reference>
<feature type="transmembrane region" description="Helical" evidence="21">
    <location>
        <begin position="461"/>
        <end position="484"/>
    </location>
</feature>
<dbReference type="FunFam" id="3.30.70.100:FF:000005">
    <property type="entry name" value="Copper-exporting P-type ATPase A"/>
    <property type="match status" value="1"/>
</dbReference>
<keyword evidence="9" id="KW-0677">Repeat</keyword>
<dbReference type="AlphaFoldDB" id="A0A840C4Y3"/>
<dbReference type="InterPro" id="IPR027256">
    <property type="entry name" value="P-typ_ATPase_IB"/>
</dbReference>
<dbReference type="InterPro" id="IPR018303">
    <property type="entry name" value="ATPase_P-typ_P_site"/>
</dbReference>
<dbReference type="SUPFAM" id="SSF81653">
    <property type="entry name" value="Calcium ATPase, transduction domain A"/>
    <property type="match status" value="1"/>
</dbReference>
<dbReference type="GO" id="GO:0140581">
    <property type="term" value="F:P-type monovalent copper transporter activity"/>
    <property type="evidence" value="ECO:0007669"/>
    <property type="project" value="UniProtKB-EC"/>
</dbReference>
<dbReference type="FunFam" id="3.30.70.100:FF:000001">
    <property type="entry name" value="ATPase copper transporting beta"/>
    <property type="match status" value="1"/>
</dbReference>
<dbReference type="InterPro" id="IPR036163">
    <property type="entry name" value="HMA_dom_sf"/>
</dbReference>
<keyword evidence="17" id="KW-0406">Ion transport</keyword>
<evidence type="ECO:0000256" key="8">
    <source>
        <dbReference type="ARBA" id="ARBA00022723"/>
    </source>
</evidence>
<protein>
    <recommendedName>
        <fullName evidence="3">P-type Cu(+) transporter</fullName>
        <ecNumber evidence="3">7.2.2.8</ecNumber>
    </recommendedName>
    <alternativeName>
        <fullName evidence="19">Cu(+)-exporting ATPase</fullName>
    </alternativeName>
</protein>
<dbReference type="NCBIfam" id="TIGR01511">
    <property type="entry name" value="ATPase-IB1_Cu"/>
    <property type="match status" value="1"/>
</dbReference>
<keyword evidence="4" id="KW-0813">Transport</keyword>
<keyword evidence="14" id="KW-1278">Translocase</keyword>
<evidence type="ECO:0000256" key="14">
    <source>
        <dbReference type="ARBA" id="ARBA00022967"/>
    </source>
</evidence>
<keyword evidence="8 21" id="KW-0479">Metal-binding</keyword>
<evidence type="ECO:0000256" key="20">
    <source>
        <dbReference type="ARBA" id="ARBA00049289"/>
    </source>
</evidence>
<dbReference type="InterPro" id="IPR023214">
    <property type="entry name" value="HAD_sf"/>
</dbReference>
<evidence type="ECO:0000256" key="12">
    <source>
        <dbReference type="ARBA" id="ARBA00022840"/>
    </source>
</evidence>
<dbReference type="SUPFAM" id="SSF56784">
    <property type="entry name" value="HAD-like"/>
    <property type="match status" value="1"/>
</dbReference>
<evidence type="ECO:0000256" key="15">
    <source>
        <dbReference type="ARBA" id="ARBA00022989"/>
    </source>
</evidence>
<keyword evidence="11" id="KW-0187">Copper transport</keyword>
<evidence type="ECO:0000256" key="4">
    <source>
        <dbReference type="ARBA" id="ARBA00022448"/>
    </source>
</evidence>
<dbReference type="SUPFAM" id="SSF55008">
    <property type="entry name" value="HMA, heavy metal-associated domain"/>
    <property type="match status" value="2"/>
</dbReference>
<feature type="transmembrane region" description="Helical" evidence="21">
    <location>
        <begin position="776"/>
        <end position="795"/>
    </location>
</feature>
<dbReference type="PANTHER" id="PTHR43520:SF8">
    <property type="entry name" value="P-TYPE CU(+) TRANSPORTER"/>
    <property type="match status" value="1"/>
</dbReference>
<dbReference type="Gene3D" id="3.30.70.100">
    <property type="match status" value="2"/>
</dbReference>
<proteinExistence type="inferred from homology"/>
<feature type="transmembrane region" description="Helical" evidence="21">
    <location>
        <begin position="206"/>
        <end position="229"/>
    </location>
</feature>
<comment type="catalytic activity">
    <reaction evidence="20">
        <text>Cu(+)(in) + ATP + H2O = Cu(+)(out) + ADP + phosphate + H(+)</text>
        <dbReference type="Rhea" id="RHEA:25792"/>
        <dbReference type="ChEBI" id="CHEBI:15377"/>
        <dbReference type="ChEBI" id="CHEBI:15378"/>
        <dbReference type="ChEBI" id="CHEBI:30616"/>
        <dbReference type="ChEBI" id="CHEBI:43474"/>
        <dbReference type="ChEBI" id="CHEBI:49552"/>
        <dbReference type="ChEBI" id="CHEBI:456216"/>
        <dbReference type="EC" id="7.2.2.8"/>
    </reaction>
</comment>
<dbReference type="RefSeq" id="WP_281380645.1">
    <property type="nucleotide sequence ID" value="NZ_JACIEN010000006.1"/>
</dbReference>
<sequence length="838" mass="85756">MKRSPDEAGSAGAVAAQGPTVFLPIEGMTCASCVRRVERAIAGASGVAAADVNLATERARIAFAGRDADIAPVVAAVAEAGYSVAVETSRFAVDGMTCASCVARIEKALRAVPGVIAASVNLATGEALVRHAAGTVDAAALVAAVERAGYGMRPLDGVAAGEAEATDRRDEEARILRRDVVLAAVMTLPIVVVEMGAHLFSDFHHWVMATLGDLNWPLQFALTAAVLALPGRRFFAKGVPALLRGAPDMNALVVLGAGAAFLYSSVATFASALLPAETTHVYFEAAAVIVTLILVGRYLEARAKGRTGEAVRRLVGLQPRTARVLRDGIEREIAIGDVAAGDVVVVRPGERIAVDGEVVDGRSFVDESMITGEPVPVAKEAGAEVVAGTVNGTGSFTFRATKVGAETLLAQIIRMVEAAQGAKLPIQGLVDKVTAWFVPAVVAVASATFLAWLALGPDPALSFALVNAVAVLIIACPCAMGLATPTSIMVATGRAAELGVLFRKGDALQSLRGVRTVALDKTGTLTEGRPSLTDLVTAEGFDEAEVLSLLASAEARSEHPIAQAVVRAAEERGLGLAPAEAFSADPGFGVSAVIAGRRVEVGADRLMQRLGVAVAPFAEEAARLADEGRTPLYVAVDGRLAAIVAVADTVKPSTPAALAALHALGLSVVMITGDNRRTAEAVARRLGIDAVEAEVLPGGKVEVVERLKRAGPVAFVGDGINDAPALAAADVGIAIGTGTDVAIESADVVLMSGALTGVATALALSRATMRNITENLFWAFAYNVALIPVAAGVLYPAAGILLSPMLAAGAMALSSVFVVTNALRLRRFSPPQPAGAGS</sequence>
<feature type="domain" description="HMA" evidence="22">
    <location>
        <begin position="19"/>
        <end position="85"/>
    </location>
</feature>
<dbReference type="Pfam" id="PF00702">
    <property type="entry name" value="Hydrolase"/>
    <property type="match status" value="1"/>
</dbReference>
<comment type="subcellular location">
    <subcellularLocation>
        <location evidence="1">Cell membrane</location>
        <topology evidence="1">Multi-pass membrane protein</topology>
    </subcellularLocation>
</comment>
<dbReference type="InterPro" id="IPR023299">
    <property type="entry name" value="ATPase_P-typ_cyto_dom_N"/>
</dbReference>
<dbReference type="InterPro" id="IPR036412">
    <property type="entry name" value="HAD-like_sf"/>
</dbReference>
<dbReference type="InterPro" id="IPR059000">
    <property type="entry name" value="ATPase_P-type_domA"/>
</dbReference>
<evidence type="ECO:0000256" key="5">
    <source>
        <dbReference type="ARBA" id="ARBA00022475"/>
    </source>
</evidence>
<dbReference type="InterPro" id="IPR044492">
    <property type="entry name" value="P_typ_ATPase_HD_dom"/>
</dbReference>
<evidence type="ECO:0000256" key="11">
    <source>
        <dbReference type="ARBA" id="ARBA00022796"/>
    </source>
</evidence>
<feature type="transmembrane region" description="Helical" evidence="21">
    <location>
        <begin position="180"/>
        <end position="200"/>
    </location>
</feature>
<dbReference type="SUPFAM" id="SSF81665">
    <property type="entry name" value="Calcium ATPase, transmembrane domain M"/>
    <property type="match status" value="1"/>
</dbReference>
<evidence type="ECO:0000256" key="21">
    <source>
        <dbReference type="RuleBase" id="RU362081"/>
    </source>
</evidence>
<dbReference type="InterPro" id="IPR001757">
    <property type="entry name" value="P_typ_ATPase"/>
</dbReference>
<keyword evidence="7 21" id="KW-0812">Transmembrane</keyword>
<keyword evidence="15 21" id="KW-1133">Transmembrane helix</keyword>
<keyword evidence="10 21" id="KW-0547">Nucleotide-binding</keyword>
<dbReference type="CDD" id="cd02094">
    <property type="entry name" value="P-type_ATPase_Cu-like"/>
    <property type="match status" value="1"/>
</dbReference>
<keyword evidence="24" id="KW-1185">Reference proteome</keyword>
<dbReference type="Pfam" id="PF00403">
    <property type="entry name" value="HMA"/>
    <property type="match status" value="2"/>
</dbReference>
<dbReference type="GO" id="GO:0005507">
    <property type="term" value="F:copper ion binding"/>
    <property type="evidence" value="ECO:0007669"/>
    <property type="project" value="InterPro"/>
</dbReference>
<evidence type="ECO:0000256" key="10">
    <source>
        <dbReference type="ARBA" id="ARBA00022741"/>
    </source>
</evidence>
<dbReference type="Gene3D" id="2.70.150.10">
    <property type="entry name" value="Calcium-transporting ATPase, cytoplasmic transduction domain A"/>
    <property type="match status" value="1"/>
</dbReference>
<dbReference type="EC" id="7.2.2.8" evidence="3"/>
<comment type="caution">
    <text evidence="23">The sequence shown here is derived from an EMBL/GenBank/DDBJ whole genome shotgun (WGS) entry which is preliminary data.</text>
</comment>
<evidence type="ECO:0000256" key="7">
    <source>
        <dbReference type="ARBA" id="ARBA00022692"/>
    </source>
</evidence>
<feature type="transmembrane region" description="Helical" evidence="21">
    <location>
        <begin position="433"/>
        <end position="455"/>
    </location>
</feature>
<dbReference type="PRINTS" id="PR00119">
    <property type="entry name" value="CATATPASE"/>
</dbReference>
<evidence type="ECO:0000256" key="19">
    <source>
        <dbReference type="ARBA" id="ARBA00033239"/>
    </source>
</evidence>
<dbReference type="SFLD" id="SFLDF00027">
    <property type="entry name" value="p-type_atpase"/>
    <property type="match status" value="1"/>
</dbReference>
<dbReference type="SFLD" id="SFLDS00003">
    <property type="entry name" value="Haloacid_Dehalogenase"/>
    <property type="match status" value="1"/>
</dbReference>
<dbReference type="FunFam" id="2.70.150.10:FF:000020">
    <property type="entry name" value="Copper-exporting P-type ATPase A"/>
    <property type="match status" value="1"/>
</dbReference>
<dbReference type="InterPro" id="IPR023298">
    <property type="entry name" value="ATPase_P-typ_TM_dom_sf"/>
</dbReference>
<evidence type="ECO:0000259" key="22">
    <source>
        <dbReference type="PROSITE" id="PS50846"/>
    </source>
</evidence>
<evidence type="ECO:0000256" key="6">
    <source>
        <dbReference type="ARBA" id="ARBA00022553"/>
    </source>
</evidence>
<dbReference type="InterPro" id="IPR008250">
    <property type="entry name" value="ATPase_P-typ_transduc_dom_A_sf"/>
</dbReference>
<dbReference type="GO" id="GO:0060003">
    <property type="term" value="P:copper ion export"/>
    <property type="evidence" value="ECO:0007669"/>
    <property type="project" value="UniProtKB-ARBA"/>
</dbReference>
<evidence type="ECO:0000256" key="13">
    <source>
        <dbReference type="ARBA" id="ARBA00022842"/>
    </source>
</evidence>
<dbReference type="InterPro" id="IPR006121">
    <property type="entry name" value="HMA_dom"/>
</dbReference>
<keyword evidence="5 21" id="KW-1003">Cell membrane</keyword>
<evidence type="ECO:0000256" key="3">
    <source>
        <dbReference type="ARBA" id="ARBA00012517"/>
    </source>
</evidence>
<dbReference type="Proteomes" id="UP000577362">
    <property type="component" value="Unassembled WGS sequence"/>
</dbReference>
<gene>
    <name evidence="23" type="ORF">GGR16_004119</name>
</gene>
<dbReference type="NCBIfam" id="TIGR01525">
    <property type="entry name" value="ATPase-IB_hvy"/>
    <property type="match status" value="1"/>
</dbReference>
<dbReference type="InterPro" id="IPR017969">
    <property type="entry name" value="Heavy-metal-associated_CS"/>
</dbReference>
<dbReference type="PROSITE" id="PS01047">
    <property type="entry name" value="HMA_1"/>
    <property type="match status" value="2"/>
</dbReference>
<dbReference type="GO" id="GO:0043682">
    <property type="term" value="F:P-type divalent copper transporter activity"/>
    <property type="evidence" value="ECO:0007669"/>
    <property type="project" value="TreeGrafter"/>
</dbReference>
<dbReference type="PRINTS" id="PR00943">
    <property type="entry name" value="CUATPASE"/>
</dbReference>
<dbReference type="EMBL" id="JACIEN010000006">
    <property type="protein sequence ID" value="MBB4019072.1"/>
    <property type="molecule type" value="Genomic_DNA"/>
</dbReference>
<dbReference type="GO" id="GO:0016887">
    <property type="term" value="F:ATP hydrolysis activity"/>
    <property type="evidence" value="ECO:0007669"/>
    <property type="project" value="InterPro"/>
</dbReference>
<evidence type="ECO:0000256" key="9">
    <source>
        <dbReference type="ARBA" id="ARBA00022737"/>
    </source>
</evidence>
<dbReference type="CDD" id="cd00371">
    <property type="entry name" value="HMA"/>
    <property type="match status" value="2"/>
</dbReference>
<accession>A0A840C4Y3</accession>
<feature type="transmembrane region" description="Helical" evidence="21">
    <location>
        <begin position="250"/>
        <end position="274"/>
    </location>
</feature>
<keyword evidence="18 21" id="KW-0472">Membrane</keyword>
<dbReference type="Pfam" id="PF00122">
    <property type="entry name" value="E1-E2_ATPase"/>
    <property type="match status" value="1"/>
</dbReference>
<keyword evidence="13" id="KW-0460">Magnesium</keyword>
<dbReference type="NCBIfam" id="TIGR01494">
    <property type="entry name" value="ATPase_P-type"/>
    <property type="match status" value="1"/>
</dbReference>
<dbReference type="GO" id="GO:0005524">
    <property type="term" value="F:ATP binding"/>
    <property type="evidence" value="ECO:0007669"/>
    <property type="project" value="UniProtKB-UniRule"/>
</dbReference>
<evidence type="ECO:0000256" key="17">
    <source>
        <dbReference type="ARBA" id="ARBA00023065"/>
    </source>
</evidence>
<name>A0A840C4Y3_9HYPH</name>
<evidence type="ECO:0000256" key="18">
    <source>
        <dbReference type="ARBA" id="ARBA00023136"/>
    </source>
</evidence>
<dbReference type="PROSITE" id="PS50846">
    <property type="entry name" value="HMA_2"/>
    <property type="match status" value="2"/>
</dbReference>
<dbReference type="PROSITE" id="PS00154">
    <property type="entry name" value="ATPASE_E1_E2"/>
    <property type="match status" value="1"/>
</dbReference>
<evidence type="ECO:0000256" key="16">
    <source>
        <dbReference type="ARBA" id="ARBA00023008"/>
    </source>
</evidence>
<dbReference type="PANTHER" id="PTHR43520">
    <property type="entry name" value="ATP7, ISOFORM B"/>
    <property type="match status" value="1"/>
</dbReference>
<comment type="similarity">
    <text evidence="2 21">Belongs to the cation transport ATPase (P-type) (TC 3.A.3) family. Type IB subfamily.</text>
</comment>
<keyword evidence="12 21" id="KW-0067">ATP-binding</keyword>
<evidence type="ECO:0000256" key="2">
    <source>
        <dbReference type="ARBA" id="ARBA00006024"/>
    </source>
</evidence>
<feature type="transmembrane region" description="Helical" evidence="21">
    <location>
        <begin position="801"/>
        <end position="823"/>
    </location>
</feature>
<dbReference type="Gene3D" id="3.40.50.1000">
    <property type="entry name" value="HAD superfamily/HAD-like"/>
    <property type="match status" value="1"/>
</dbReference>
<feature type="transmembrane region" description="Helical" evidence="21">
    <location>
        <begin position="280"/>
        <end position="299"/>
    </location>
</feature>
<dbReference type="GO" id="GO:0005886">
    <property type="term" value="C:plasma membrane"/>
    <property type="evidence" value="ECO:0007669"/>
    <property type="project" value="UniProtKB-SubCell"/>
</dbReference>
<dbReference type="GO" id="GO:0055070">
    <property type="term" value="P:copper ion homeostasis"/>
    <property type="evidence" value="ECO:0007669"/>
    <property type="project" value="TreeGrafter"/>
</dbReference>
<feature type="domain" description="HMA" evidence="22">
    <location>
        <begin position="87"/>
        <end position="153"/>
    </location>
</feature>
<dbReference type="Gene3D" id="3.40.1110.10">
    <property type="entry name" value="Calcium-transporting ATPase, cytoplasmic domain N"/>
    <property type="match status" value="1"/>
</dbReference>
<dbReference type="SFLD" id="SFLDG00002">
    <property type="entry name" value="C1.7:_P-type_atpase_like"/>
    <property type="match status" value="1"/>
</dbReference>
<keyword evidence="16" id="KW-0186">Copper</keyword>
<dbReference type="InterPro" id="IPR006122">
    <property type="entry name" value="HMA_Cu_ion-bd"/>
</dbReference>
<dbReference type="FunFam" id="3.40.50.1000:FF:000144">
    <property type="entry name" value="copper-transporting ATPase 1 isoform X2"/>
    <property type="match status" value="1"/>
</dbReference>